<dbReference type="PANTHER" id="PTHR22913">
    <property type="entry name" value="HYALURONAN SYNTHASE"/>
    <property type="match status" value="1"/>
</dbReference>
<dbReference type="CDD" id="cd06423">
    <property type="entry name" value="CESA_like"/>
    <property type="match status" value="1"/>
</dbReference>
<dbReference type="GO" id="GO:0030213">
    <property type="term" value="P:hyaluronan biosynthetic process"/>
    <property type="evidence" value="ECO:0007669"/>
    <property type="project" value="TreeGrafter"/>
</dbReference>
<keyword evidence="3" id="KW-0328">Glycosyltransferase</keyword>
<evidence type="ECO:0000256" key="3">
    <source>
        <dbReference type="ARBA" id="ARBA00022676"/>
    </source>
</evidence>
<dbReference type="GO" id="GO:0050501">
    <property type="term" value="F:hyaluronan synthase activity"/>
    <property type="evidence" value="ECO:0007669"/>
    <property type="project" value="TreeGrafter"/>
</dbReference>
<reference evidence="8 9" key="1">
    <citation type="submission" date="2016-06" db="EMBL/GenBank/DDBJ databases">
        <authorList>
            <person name="Kjaerup R.B."/>
            <person name="Dalgaard T.S."/>
            <person name="Juul-Madsen H.R."/>
        </authorList>
    </citation>
    <scope>NUCLEOTIDE SEQUENCE [LARGE SCALE GENOMIC DNA]</scope>
    <source>
        <strain evidence="8 9">DSM 43821</strain>
    </source>
</reference>
<dbReference type="RefSeq" id="WP_197700817.1">
    <property type="nucleotide sequence ID" value="NZ_LT607410.1"/>
</dbReference>
<evidence type="ECO:0000256" key="7">
    <source>
        <dbReference type="SAM" id="Phobius"/>
    </source>
</evidence>
<evidence type="ECO:0000256" key="2">
    <source>
        <dbReference type="ARBA" id="ARBA00022475"/>
    </source>
</evidence>
<accession>A0A1C4VNX9</accession>
<dbReference type="SUPFAM" id="SSF53448">
    <property type="entry name" value="Nucleotide-diphospho-sugar transferases"/>
    <property type="match status" value="1"/>
</dbReference>
<proteinExistence type="predicted"/>
<feature type="transmembrane region" description="Helical" evidence="7">
    <location>
        <begin position="112"/>
        <end position="135"/>
    </location>
</feature>
<evidence type="ECO:0000256" key="1">
    <source>
        <dbReference type="ARBA" id="ARBA00004236"/>
    </source>
</evidence>
<dbReference type="EMBL" id="LT607410">
    <property type="protein sequence ID" value="SCE85640.1"/>
    <property type="molecule type" value="Genomic_DNA"/>
</dbReference>
<gene>
    <name evidence="8" type="ORF">GA0074696_1258</name>
</gene>
<dbReference type="InterPro" id="IPR029044">
    <property type="entry name" value="Nucleotide-diphossugar_trans"/>
</dbReference>
<keyword evidence="4" id="KW-0808">Transferase</keyword>
<feature type="transmembrane region" description="Helical" evidence="7">
    <location>
        <begin position="458"/>
        <end position="481"/>
    </location>
</feature>
<feature type="compositionally biased region" description="Pro residues" evidence="6">
    <location>
        <begin position="1"/>
        <end position="11"/>
    </location>
</feature>
<feature type="region of interest" description="Disordered" evidence="6">
    <location>
        <begin position="1"/>
        <end position="27"/>
    </location>
</feature>
<dbReference type="Proteomes" id="UP000198228">
    <property type="component" value="Chromosome I"/>
</dbReference>
<evidence type="ECO:0000256" key="4">
    <source>
        <dbReference type="ARBA" id="ARBA00022679"/>
    </source>
</evidence>
<dbReference type="GO" id="GO:0085029">
    <property type="term" value="P:extracellular matrix assembly"/>
    <property type="evidence" value="ECO:0007669"/>
    <property type="project" value="TreeGrafter"/>
</dbReference>
<comment type="subcellular location">
    <subcellularLocation>
        <location evidence="1">Cell membrane</location>
    </subcellularLocation>
</comment>
<sequence length="524" mass="57431">MRDRPQPPPHHQPWAGSPVAHGRDPVGSARLPGFPLAWRYADPTDTVRLPVSVRHAEAGRELSSASAGADRHRAERTRRGPRQIVALLGIAAICALIGWHVGVKVMFLRGNLAAACYTILISSYVLSRFVLAAFYRPPRDVGLEPSVAIIVPAYNEGEAVGRTIHSCLALDYPAEKLEIVVINDGSSDDTWEQMLRAAGRYRPGAVRCLDLGHNQGKRAAMAAGIRATSAEILVFVDSDSMPAPDAIRLLVQGFADPKVGAISGLTYVRNAEANTLTRMQAVRYYVSFQLLKSAESVLGAVTCCSGCFAAYRRAAVVELLEAWEHQRFLGVECTYGDDRALTNRVLRAGWTTRYDARAEAWTDAPEAYGKFLRQQLRWKKSWTREGPLLLAHIWRTRTRALPSVAVQTAAGLLSPVIVLYSLVQPFVDGRFPLVYFTGLYLVAGAYALVYRMLRHDGLWLYALLGTFFYILFSPQLLWAVARIRDGSWGTRGAAPPPPSAASPDAPPVAVPAILPVRVPAVSRD</sequence>
<organism evidence="8 9">
    <name type="scientific">Micromonospora purpureochromogenes</name>
    <dbReference type="NCBI Taxonomy" id="47872"/>
    <lineage>
        <taxon>Bacteria</taxon>
        <taxon>Bacillati</taxon>
        <taxon>Actinomycetota</taxon>
        <taxon>Actinomycetes</taxon>
        <taxon>Micromonosporales</taxon>
        <taxon>Micromonosporaceae</taxon>
        <taxon>Micromonospora</taxon>
    </lineage>
</organism>
<dbReference type="Gene3D" id="3.90.550.10">
    <property type="entry name" value="Spore Coat Polysaccharide Biosynthesis Protein SpsA, Chain A"/>
    <property type="match status" value="1"/>
</dbReference>
<evidence type="ECO:0000256" key="6">
    <source>
        <dbReference type="SAM" id="MobiDB-lite"/>
    </source>
</evidence>
<dbReference type="GO" id="GO:0005886">
    <property type="term" value="C:plasma membrane"/>
    <property type="evidence" value="ECO:0007669"/>
    <property type="project" value="UniProtKB-SubCell"/>
</dbReference>
<feature type="transmembrane region" description="Helical" evidence="7">
    <location>
        <begin position="404"/>
        <end position="427"/>
    </location>
</feature>
<feature type="transmembrane region" description="Helical" evidence="7">
    <location>
        <begin position="84"/>
        <end position="106"/>
    </location>
</feature>
<evidence type="ECO:0000313" key="8">
    <source>
        <dbReference type="EMBL" id="SCE85640.1"/>
    </source>
</evidence>
<keyword evidence="7" id="KW-1133">Transmembrane helix</keyword>
<keyword evidence="2" id="KW-1003">Cell membrane</keyword>
<evidence type="ECO:0000313" key="9">
    <source>
        <dbReference type="Proteomes" id="UP000198228"/>
    </source>
</evidence>
<evidence type="ECO:0000256" key="5">
    <source>
        <dbReference type="ARBA" id="ARBA00023136"/>
    </source>
</evidence>
<dbReference type="Pfam" id="PF13641">
    <property type="entry name" value="Glyco_tranf_2_3"/>
    <property type="match status" value="1"/>
</dbReference>
<name>A0A1C4VNX9_9ACTN</name>
<keyword evidence="5 7" id="KW-0472">Membrane</keyword>
<keyword evidence="7" id="KW-0812">Transmembrane</keyword>
<dbReference type="AlphaFoldDB" id="A0A1C4VNX9"/>
<dbReference type="PANTHER" id="PTHR22913:SF12">
    <property type="entry name" value="MANNURONAN SYNTHASE"/>
    <property type="match status" value="1"/>
</dbReference>
<feature type="transmembrane region" description="Helical" evidence="7">
    <location>
        <begin position="433"/>
        <end position="451"/>
    </location>
</feature>
<protein>
    <submittedName>
        <fullName evidence="8">Hyaluronan synthase</fullName>
    </submittedName>
</protein>